<accession>A0ABY9TU45</accession>
<organism evidence="6 7">
    <name type="scientific">Thalassotalea psychrophila</name>
    <dbReference type="NCBI Taxonomy" id="3065647"/>
    <lineage>
        <taxon>Bacteria</taxon>
        <taxon>Pseudomonadati</taxon>
        <taxon>Pseudomonadota</taxon>
        <taxon>Gammaproteobacteria</taxon>
        <taxon>Alteromonadales</taxon>
        <taxon>Colwelliaceae</taxon>
        <taxon>Thalassotalea</taxon>
    </lineage>
</organism>
<evidence type="ECO:0000256" key="1">
    <source>
        <dbReference type="ARBA" id="ARBA00005495"/>
    </source>
</evidence>
<evidence type="ECO:0000256" key="2">
    <source>
        <dbReference type="ARBA" id="ARBA00022723"/>
    </source>
</evidence>
<evidence type="ECO:0000313" key="7">
    <source>
        <dbReference type="Proteomes" id="UP001258994"/>
    </source>
</evidence>
<dbReference type="Gene3D" id="3.90.1590.10">
    <property type="entry name" value="glutathione-dependent formaldehyde- activating enzyme (gfa)"/>
    <property type="match status" value="1"/>
</dbReference>
<name>A0ABY9TU45_9GAMM</name>
<dbReference type="PROSITE" id="PS51891">
    <property type="entry name" value="CENP_V_GFA"/>
    <property type="match status" value="1"/>
</dbReference>
<dbReference type="Proteomes" id="UP001258994">
    <property type="component" value="Chromosome"/>
</dbReference>
<keyword evidence="7" id="KW-1185">Reference proteome</keyword>
<dbReference type="PANTHER" id="PTHR33337:SF40">
    <property type="entry name" value="CENP-V_GFA DOMAIN-CONTAINING PROTEIN-RELATED"/>
    <property type="match status" value="1"/>
</dbReference>
<dbReference type="EMBL" id="CP134145">
    <property type="protein sequence ID" value="WNC72353.1"/>
    <property type="molecule type" value="Genomic_DNA"/>
</dbReference>
<keyword evidence="4" id="KW-0456">Lyase</keyword>
<sequence length="132" mass="14841">MTLEATCCCKQVSITVSAQPEMNSVCHCTNCKQRTGSAFGISTYFKTDAVLNMSGDTRIYTLWHQEQNHEQKRYFCSSCGTTLYWTISTMPDYIGIAGGCFAASEILEPAYTLNNSNKCQWVSFPSNWQVEE</sequence>
<keyword evidence="2" id="KW-0479">Metal-binding</keyword>
<feature type="domain" description="CENP-V/GFA" evidence="5">
    <location>
        <begin position="3"/>
        <end position="112"/>
    </location>
</feature>
<protein>
    <submittedName>
        <fullName evidence="6">GFA family protein</fullName>
    </submittedName>
</protein>
<dbReference type="Pfam" id="PF04828">
    <property type="entry name" value="GFA"/>
    <property type="match status" value="1"/>
</dbReference>
<dbReference type="RefSeq" id="WP_348391473.1">
    <property type="nucleotide sequence ID" value="NZ_CP134145.1"/>
</dbReference>
<evidence type="ECO:0000313" key="6">
    <source>
        <dbReference type="EMBL" id="WNC72353.1"/>
    </source>
</evidence>
<evidence type="ECO:0000259" key="5">
    <source>
        <dbReference type="PROSITE" id="PS51891"/>
    </source>
</evidence>
<dbReference type="SUPFAM" id="SSF51316">
    <property type="entry name" value="Mss4-like"/>
    <property type="match status" value="1"/>
</dbReference>
<dbReference type="InterPro" id="IPR006913">
    <property type="entry name" value="CENP-V/GFA"/>
</dbReference>
<keyword evidence="3" id="KW-0862">Zinc</keyword>
<evidence type="ECO:0000256" key="4">
    <source>
        <dbReference type="ARBA" id="ARBA00023239"/>
    </source>
</evidence>
<comment type="similarity">
    <text evidence="1">Belongs to the Gfa family.</text>
</comment>
<gene>
    <name evidence="6" type="ORF">RGQ13_19880</name>
</gene>
<reference evidence="7" key="1">
    <citation type="submission" date="2023-09" db="EMBL/GenBank/DDBJ databases">
        <authorList>
            <person name="Li S."/>
            <person name="Li X."/>
            <person name="Zhang C."/>
            <person name="Zhao Z."/>
        </authorList>
    </citation>
    <scope>NUCLEOTIDE SEQUENCE [LARGE SCALE GENOMIC DNA]</scope>
    <source>
        <strain evidence="7">SQ149</strain>
    </source>
</reference>
<dbReference type="InterPro" id="IPR011057">
    <property type="entry name" value="Mss4-like_sf"/>
</dbReference>
<proteinExistence type="inferred from homology"/>
<evidence type="ECO:0000256" key="3">
    <source>
        <dbReference type="ARBA" id="ARBA00022833"/>
    </source>
</evidence>
<dbReference type="PANTHER" id="PTHR33337">
    <property type="entry name" value="GFA DOMAIN-CONTAINING PROTEIN"/>
    <property type="match status" value="1"/>
</dbReference>